<keyword evidence="2" id="KW-0808">Transferase</keyword>
<dbReference type="CDD" id="cd00075">
    <property type="entry name" value="HATPase"/>
    <property type="match status" value="1"/>
</dbReference>
<proteinExistence type="predicted"/>
<dbReference type="GO" id="GO:0004673">
    <property type="term" value="F:protein histidine kinase activity"/>
    <property type="evidence" value="ECO:0007669"/>
    <property type="project" value="UniProtKB-EC"/>
</dbReference>
<name>A0A645FAC7_9ZZZZ</name>
<evidence type="ECO:0000313" key="2">
    <source>
        <dbReference type="EMBL" id="MPN11318.1"/>
    </source>
</evidence>
<dbReference type="PROSITE" id="PS50109">
    <property type="entry name" value="HIS_KIN"/>
    <property type="match status" value="1"/>
</dbReference>
<dbReference type="AlphaFoldDB" id="A0A645FAC7"/>
<dbReference type="InterPro" id="IPR005467">
    <property type="entry name" value="His_kinase_dom"/>
</dbReference>
<dbReference type="Pfam" id="PF02518">
    <property type="entry name" value="HATPase_c"/>
    <property type="match status" value="1"/>
</dbReference>
<dbReference type="EMBL" id="VSSQ01057525">
    <property type="protein sequence ID" value="MPN11318.1"/>
    <property type="molecule type" value="Genomic_DNA"/>
</dbReference>
<feature type="domain" description="Histidine kinase" evidence="1">
    <location>
        <begin position="10"/>
        <end position="223"/>
    </location>
</feature>
<organism evidence="2">
    <name type="scientific">bioreactor metagenome</name>
    <dbReference type="NCBI Taxonomy" id="1076179"/>
    <lineage>
        <taxon>unclassified sequences</taxon>
        <taxon>metagenomes</taxon>
        <taxon>ecological metagenomes</taxon>
    </lineage>
</organism>
<comment type="caution">
    <text evidence="2">The sequence shown here is derived from an EMBL/GenBank/DDBJ whole genome shotgun (WGS) entry which is preliminary data.</text>
</comment>
<dbReference type="PANTHER" id="PTHR43065:SF47">
    <property type="match status" value="1"/>
</dbReference>
<dbReference type="InterPro" id="IPR003594">
    <property type="entry name" value="HATPase_dom"/>
</dbReference>
<gene>
    <name evidence="2" type="primary">rcsC_225</name>
    <name evidence="2" type="ORF">SDC9_158619</name>
</gene>
<reference evidence="2" key="1">
    <citation type="submission" date="2019-08" db="EMBL/GenBank/DDBJ databases">
        <authorList>
            <person name="Kucharzyk K."/>
            <person name="Murdoch R.W."/>
            <person name="Higgins S."/>
            <person name="Loffler F."/>
        </authorList>
    </citation>
    <scope>NUCLEOTIDE SEQUENCE</scope>
</reference>
<dbReference type="EC" id="2.7.13.3" evidence="2"/>
<accession>A0A645FAC7</accession>
<dbReference type="InterPro" id="IPR004358">
    <property type="entry name" value="Sig_transdc_His_kin-like_C"/>
</dbReference>
<dbReference type="PANTHER" id="PTHR43065">
    <property type="entry name" value="SENSOR HISTIDINE KINASE"/>
    <property type="match status" value="1"/>
</dbReference>
<keyword evidence="2" id="KW-0418">Kinase</keyword>
<dbReference type="SUPFAM" id="SSF55874">
    <property type="entry name" value="ATPase domain of HSP90 chaperone/DNA topoisomerase II/histidine kinase"/>
    <property type="match status" value="1"/>
</dbReference>
<dbReference type="SMART" id="SM00387">
    <property type="entry name" value="HATPase_c"/>
    <property type="match status" value="1"/>
</dbReference>
<evidence type="ECO:0000259" key="1">
    <source>
        <dbReference type="PROSITE" id="PS50109"/>
    </source>
</evidence>
<dbReference type="PRINTS" id="PR00344">
    <property type="entry name" value="BCTRLSENSOR"/>
</dbReference>
<protein>
    <submittedName>
        <fullName evidence="2">Sensor histidine kinase RcsC</fullName>
        <ecNumber evidence="2">2.7.13.3</ecNumber>
    </submittedName>
</protein>
<dbReference type="InterPro" id="IPR036890">
    <property type="entry name" value="HATPase_C_sf"/>
</dbReference>
<sequence length="227" mass="25084">MGTGVTAASYLEQETHTIINQFKASMLKRSELDKYLNAADDATKIILLNLKRASELISSFKKVAVDRSSDAKQNFNIKKYIGAVILSLRPQLKKANHHIVVKCDDYIDLISYPGDFSHIITNLIINTLIHAYPSGIQGTITIDVSHQNDKLKLIYSDDGIGIPEKHLTKIFEPFFTTRRGHGGTGLGLNIIYNIVTQNLKGKILCTSQPNKGVTFTITIPTENGGTL</sequence>
<dbReference type="Gene3D" id="3.30.565.10">
    <property type="entry name" value="Histidine kinase-like ATPase, C-terminal domain"/>
    <property type="match status" value="1"/>
</dbReference>